<feature type="transmembrane region" description="Helical" evidence="6">
    <location>
        <begin position="85"/>
        <end position="111"/>
    </location>
</feature>
<feature type="transmembrane region" description="Helical" evidence="6">
    <location>
        <begin position="251"/>
        <end position="274"/>
    </location>
</feature>
<evidence type="ECO:0000313" key="9">
    <source>
        <dbReference type="Proteomes" id="UP001139068"/>
    </source>
</evidence>
<comment type="caution">
    <text evidence="6">Lacks conserved residue(s) required for the propagation of feature annotation.</text>
</comment>
<dbReference type="PANTHER" id="PTHR43027:SF1">
    <property type="entry name" value="DOXORUBICIN RESISTANCE ABC TRANSPORTER PERMEASE PROTEIN DRRC-RELATED"/>
    <property type="match status" value="1"/>
</dbReference>
<keyword evidence="6" id="KW-0813">Transport</keyword>
<gene>
    <name evidence="8" type="ORF">K9U37_04645</name>
</gene>
<keyword evidence="4 6" id="KW-0472">Membrane</keyword>
<evidence type="ECO:0000256" key="5">
    <source>
        <dbReference type="ARBA" id="ARBA00023251"/>
    </source>
</evidence>
<keyword evidence="6" id="KW-1003">Cell membrane</keyword>
<dbReference type="InterPro" id="IPR004377">
    <property type="entry name" value="ABC_transpt_DrrB/DrrC"/>
</dbReference>
<evidence type="ECO:0000256" key="3">
    <source>
        <dbReference type="ARBA" id="ARBA00022989"/>
    </source>
</evidence>
<evidence type="ECO:0000259" key="7">
    <source>
        <dbReference type="PROSITE" id="PS51012"/>
    </source>
</evidence>
<dbReference type="Pfam" id="PF01061">
    <property type="entry name" value="ABC2_membrane"/>
    <property type="match status" value="1"/>
</dbReference>
<dbReference type="PANTHER" id="PTHR43027">
    <property type="entry name" value="DOXORUBICIN RESISTANCE ABC TRANSPORTER PERMEASE PROTEIN DRRC-RELATED"/>
    <property type="match status" value="1"/>
</dbReference>
<protein>
    <recommendedName>
        <fullName evidence="6">Transport permease protein</fullName>
    </recommendedName>
</protein>
<evidence type="ECO:0000256" key="1">
    <source>
        <dbReference type="ARBA" id="ARBA00004141"/>
    </source>
</evidence>
<evidence type="ECO:0000313" key="8">
    <source>
        <dbReference type="EMBL" id="MCI4674261.1"/>
    </source>
</evidence>
<dbReference type="PIRSF" id="PIRSF006648">
    <property type="entry name" value="DrrB"/>
    <property type="match status" value="1"/>
</dbReference>
<comment type="caution">
    <text evidence="8">The sequence shown here is derived from an EMBL/GenBank/DDBJ whole genome shotgun (WGS) entry which is preliminary data.</text>
</comment>
<keyword evidence="9" id="KW-1185">Reference proteome</keyword>
<dbReference type="InterPro" id="IPR000412">
    <property type="entry name" value="ABC_2_transport"/>
</dbReference>
<evidence type="ECO:0000256" key="6">
    <source>
        <dbReference type="RuleBase" id="RU361157"/>
    </source>
</evidence>
<feature type="transmembrane region" description="Helical" evidence="6">
    <location>
        <begin position="169"/>
        <end position="194"/>
    </location>
</feature>
<name>A0ABS9YSS7_9MYCO</name>
<comment type="similarity">
    <text evidence="6">Belongs to the ABC-2 integral membrane protein family.</text>
</comment>
<evidence type="ECO:0000256" key="2">
    <source>
        <dbReference type="ARBA" id="ARBA00022692"/>
    </source>
</evidence>
<dbReference type="RefSeq" id="WP_243070716.1">
    <property type="nucleotide sequence ID" value="NZ_JAIVFL010000001.1"/>
</dbReference>
<keyword evidence="3 6" id="KW-1133">Transmembrane helix</keyword>
<comment type="subcellular location">
    <subcellularLocation>
        <location evidence="6">Cell membrane</location>
        <topology evidence="6">Multi-pass membrane protein</topology>
    </subcellularLocation>
    <subcellularLocation>
        <location evidence="1">Membrane</location>
        <topology evidence="1">Multi-pass membrane protein</topology>
    </subcellularLocation>
</comment>
<feature type="transmembrane region" description="Helical" evidence="6">
    <location>
        <begin position="132"/>
        <end position="157"/>
    </location>
</feature>
<dbReference type="Proteomes" id="UP001139068">
    <property type="component" value="Unassembled WGS sequence"/>
</dbReference>
<sequence>MGSRGLPAEKLMAVLTGAAVVAERHSEKSLRALLSQTVVLIRRLLVRSARTPMTLVHAVILPVAFLLTLKVVFGDSVTAVTGENALYRSVPLVALVATMAGSTTGMVGINAESLDGFLARLWSLPIHRAAGLLARLGAEIVRLLVTTLVIAGTGMILGFRFHQGPAAALLWLVIPVIFGVAFAAVVTTAALYWSKAIMVEAVQPVIILGSTFCTGFVPVDKYPDWIQPIVRNQPMSLAVDAMRGLSVGGPVLAPMIATLVWCGAIFVICLWPIMVGYRRASTSR</sequence>
<dbReference type="InterPro" id="IPR047817">
    <property type="entry name" value="ABC2_TM_bact-type"/>
</dbReference>
<dbReference type="NCBIfam" id="TIGR00025">
    <property type="entry name" value="Mtu_efflux"/>
    <property type="match status" value="1"/>
</dbReference>
<keyword evidence="2 6" id="KW-0812">Transmembrane</keyword>
<dbReference type="EMBL" id="JAIVFL010000001">
    <property type="protein sequence ID" value="MCI4674261.1"/>
    <property type="molecule type" value="Genomic_DNA"/>
</dbReference>
<dbReference type="PROSITE" id="PS51012">
    <property type="entry name" value="ABC_TM2"/>
    <property type="match status" value="1"/>
</dbReference>
<organism evidence="8 9">
    <name type="scientific">Candidatus Mycolicibacterium alkanivorans</name>
    <dbReference type="NCBI Taxonomy" id="2954114"/>
    <lineage>
        <taxon>Bacteria</taxon>
        <taxon>Bacillati</taxon>
        <taxon>Actinomycetota</taxon>
        <taxon>Actinomycetes</taxon>
        <taxon>Mycobacteriales</taxon>
        <taxon>Mycobacteriaceae</taxon>
        <taxon>Mycolicibacterium</taxon>
    </lineage>
</organism>
<keyword evidence="5" id="KW-0046">Antibiotic resistance</keyword>
<accession>A0ABS9YSS7</accession>
<feature type="domain" description="ABC transmembrane type-2" evidence="7">
    <location>
        <begin position="53"/>
        <end position="280"/>
    </location>
</feature>
<dbReference type="InterPro" id="IPR052902">
    <property type="entry name" value="ABC-2_transporter"/>
</dbReference>
<proteinExistence type="inferred from homology"/>
<feature type="transmembrane region" description="Helical" evidence="6">
    <location>
        <begin position="52"/>
        <end position="73"/>
    </location>
</feature>
<evidence type="ECO:0000256" key="4">
    <source>
        <dbReference type="ARBA" id="ARBA00023136"/>
    </source>
</evidence>
<dbReference type="InterPro" id="IPR013525">
    <property type="entry name" value="ABC2_TM"/>
</dbReference>
<reference evidence="8" key="1">
    <citation type="journal article" date="2022" name="ISME J.">
        <title>Identification of active gaseous-alkane degraders at natural gas seeps.</title>
        <authorList>
            <person name="Farhan Ul Haque M."/>
            <person name="Hernandez M."/>
            <person name="Crombie A.T."/>
            <person name="Murrell J.C."/>
        </authorList>
    </citation>
    <scope>NUCLEOTIDE SEQUENCE</scope>
    <source>
        <strain evidence="8">ANDR5</strain>
    </source>
</reference>